<proteinExistence type="predicted"/>
<organism evidence="2 3">
    <name type="scientific">Elysia chlorotica</name>
    <name type="common">Eastern emerald elysia</name>
    <name type="synonym">Sea slug</name>
    <dbReference type="NCBI Taxonomy" id="188477"/>
    <lineage>
        <taxon>Eukaryota</taxon>
        <taxon>Metazoa</taxon>
        <taxon>Spiralia</taxon>
        <taxon>Lophotrochozoa</taxon>
        <taxon>Mollusca</taxon>
        <taxon>Gastropoda</taxon>
        <taxon>Heterobranchia</taxon>
        <taxon>Euthyneura</taxon>
        <taxon>Panpulmonata</taxon>
        <taxon>Sacoglossa</taxon>
        <taxon>Placobranchoidea</taxon>
        <taxon>Plakobranchidae</taxon>
        <taxon>Elysia</taxon>
    </lineage>
</organism>
<protein>
    <recommendedName>
        <fullName evidence="4">TIR domain-containing protein</fullName>
    </recommendedName>
</protein>
<accession>A0A3S1AXR2</accession>
<evidence type="ECO:0000313" key="2">
    <source>
        <dbReference type="EMBL" id="RUS71044.1"/>
    </source>
</evidence>
<feature type="region of interest" description="Disordered" evidence="1">
    <location>
        <begin position="161"/>
        <end position="194"/>
    </location>
</feature>
<dbReference type="PANTHER" id="PTHR47508:SF1">
    <property type="entry name" value="NON-SPECIFIC SERINE_THREONINE PROTEIN KINASE"/>
    <property type="match status" value="1"/>
</dbReference>
<evidence type="ECO:0008006" key="4">
    <source>
        <dbReference type="Google" id="ProtNLM"/>
    </source>
</evidence>
<dbReference type="Proteomes" id="UP000271974">
    <property type="component" value="Unassembled WGS sequence"/>
</dbReference>
<gene>
    <name evidence="2" type="ORF">EGW08_021190</name>
</gene>
<reference evidence="2 3" key="1">
    <citation type="submission" date="2019-01" db="EMBL/GenBank/DDBJ databases">
        <title>A draft genome assembly of the solar-powered sea slug Elysia chlorotica.</title>
        <authorList>
            <person name="Cai H."/>
            <person name="Li Q."/>
            <person name="Fang X."/>
            <person name="Li J."/>
            <person name="Curtis N.E."/>
            <person name="Altenburger A."/>
            <person name="Shibata T."/>
            <person name="Feng M."/>
            <person name="Maeda T."/>
            <person name="Schwartz J.A."/>
            <person name="Shigenobu S."/>
            <person name="Lundholm N."/>
            <person name="Nishiyama T."/>
            <person name="Yang H."/>
            <person name="Hasebe M."/>
            <person name="Li S."/>
            <person name="Pierce S.K."/>
            <person name="Wang J."/>
        </authorList>
    </citation>
    <scope>NUCLEOTIDE SEQUENCE [LARGE SCALE GENOMIC DNA]</scope>
    <source>
        <strain evidence="2">EC2010</strain>
        <tissue evidence="2">Whole organism of an adult</tissue>
    </source>
</reference>
<comment type="caution">
    <text evidence="2">The sequence shown here is derived from an EMBL/GenBank/DDBJ whole genome shotgun (WGS) entry which is preliminary data.</text>
</comment>
<dbReference type="EMBL" id="RQTK01001281">
    <property type="protein sequence ID" value="RUS71044.1"/>
    <property type="molecule type" value="Genomic_DNA"/>
</dbReference>
<evidence type="ECO:0000313" key="3">
    <source>
        <dbReference type="Proteomes" id="UP000271974"/>
    </source>
</evidence>
<feature type="compositionally biased region" description="Polar residues" evidence="1">
    <location>
        <begin position="413"/>
        <end position="429"/>
    </location>
</feature>
<feature type="compositionally biased region" description="Low complexity" evidence="1">
    <location>
        <begin position="387"/>
        <end position="404"/>
    </location>
</feature>
<sequence>MGQEGFFEDLADGLRKAKVMVAFVSDEYAMSKNCKMEFRFAVSTLKIPTVLAVVGTGYAWERTEVGLLTVGHSQTCPKVNLQYENEAGLLDLLKAVQDFLPKSTERGASDKTSPAHQQAIAFQEVLELTQRKLLRHISMYSETMDIEPFPRLVLVDIKDDDKKTEKRNTKSAKVRETTDGRQEGGERGDNPQAEEKNDKYCLRLLCEYEQGWHESSQPISMPRLEGAALEEFLKEVAAYQARVLAILKHSNLQLPVLTTPAGDQLRRKMEEWCARTTSEFQEEYQKMLQMALDQDEQRTYGGLKRCHMPNGKILWLCDRHEGCSLTHTEEKYKDQLKTNDDIDPTSENFDVESTTVSDDADRFSMVSRSNSVASLLIRPEDPPEPEQPQVKVKVAPAAAGAGPLPRRPKPQRRNTSGGRKTTSQACRLM</sequence>
<keyword evidence="3" id="KW-1185">Reference proteome</keyword>
<dbReference type="PANTHER" id="PTHR47508">
    <property type="entry name" value="SAM DOMAIN-CONTAINING PROTEIN-RELATED"/>
    <property type="match status" value="1"/>
</dbReference>
<dbReference type="OrthoDB" id="10252328at2759"/>
<feature type="region of interest" description="Disordered" evidence="1">
    <location>
        <begin position="378"/>
        <end position="429"/>
    </location>
</feature>
<dbReference type="AlphaFoldDB" id="A0A3S1AXR2"/>
<name>A0A3S1AXR2_ELYCH</name>
<evidence type="ECO:0000256" key="1">
    <source>
        <dbReference type="SAM" id="MobiDB-lite"/>
    </source>
</evidence>